<evidence type="ECO:0000313" key="1">
    <source>
        <dbReference type="EMBL" id="SVE60365.1"/>
    </source>
</evidence>
<evidence type="ECO:0008006" key="2">
    <source>
        <dbReference type="Google" id="ProtNLM"/>
    </source>
</evidence>
<protein>
    <recommendedName>
        <fullName evidence="2">ATP-dependent Clp protease proteolytic subunit</fullName>
    </recommendedName>
</protein>
<dbReference type="Gene3D" id="3.90.226.10">
    <property type="entry name" value="2-enoyl-CoA Hydratase, Chain A, domain 1"/>
    <property type="match status" value="1"/>
</dbReference>
<name>A0A383EVX7_9ZZZZ</name>
<proteinExistence type="predicted"/>
<dbReference type="EMBL" id="UINC01228866">
    <property type="protein sequence ID" value="SVE60365.1"/>
    <property type="molecule type" value="Genomic_DNA"/>
</dbReference>
<dbReference type="AlphaFoldDB" id="A0A383EVX7"/>
<sequence>MSKETKTLEVNQLIPMVVEQTPRGERAYDIYSRLLKERIV</sequence>
<accession>A0A383EVX7</accession>
<organism evidence="1">
    <name type="scientific">marine metagenome</name>
    <dbReference type="NCBI Taxonomy" id="408172"/>
    <lineage>
        <taxon>unclassified sequences</taxon>
        <taxon>metagenomes</taxon>
        <taxon>ecological metagenomes</taxon>
    </lineage>
</organism>
<gene>
    <name evidence="1" type="ORF">METZ01_LOCUS513219</name>
</gene>
<feature type="non-terminal residue" evidence="1">
    <location>
        <position position="40"/>
    </location>
</feature>
<reference evidence="1" key="1">
    <citation type="submission" date="2018-05" db="EMBL/GenBank/DDBJ databases">
        <authorList>
            <person name="Lanie J.A."/>
            <person name="Ng W.-L."/>
            <person name="Kazmierczak K.M."/>
            <person name="Andrzejewski T.M."/>
            <person name="Davidsen T.M."/>
            <person name="Wayne K.J."/>
            <person name="Tettelin H."/>
            <person name="Glass J.I."/>
            <person name="Rusch D."/>
            <person name="Podicherti R."/>
            <person name="Tsui H.-C.T."/>
            <person name="Winkler M.E."/>
        </authorList>
    </citation>
    <scope>NUCLEOTIDE SEQUENCE</scope>
</reference>